<dbReference type="PANTHER" id="PTHR38340:SF1">
    <property type="entry name" value="S-LAYER PROTEIN"/>
    <property type="match status" value="1"/>
</dbReference>
<organism evidence="4 5">
    <name type="scientific">Paracoccus shanxieyensis</name>
    <dbReference type="NCBI Taxonomy" id="2675752"/>
    <lineage>
        <taxon>Bacteria</taxon>
        <taxon>Pseudomonadati</taxon>
        <taxon>Pseudomonadota</taxon>
        <taxon>Alphaproteobacteria</taxon>
        <taxon>Rhodobacterales</taxon>
        <taxon>Paracoccaceae</taxon>
        <taxon>Paracoccus</taxon>
    </lineage>
</organism>
<dbReference type="Proteomes" id="UP000478740">
    <property type="component" value="Unassembled WGS sequence"/>
</dbReference>
<evidence type="ECO:0008006" key="6">
    <source>
        <dbReference type="Google" id="ProtNLM"/>
    </source>
</evidence>
<dbReference type="PANTHER" id="PTHR38340">
    <property type="entry name" value="S-LAYER PROTEIN"/>
    <property type="match status" value="1"/>
</dbReference>
<dbReference type="InterPro" id="IPR001343">
    <property type="entry name" value="Hemolysn_Ca-bd"/>
</dbReference>
<dbReference type="RefSeq" id="WP_155044969.1">
    <property type="nucleotide sequence ID" value="NZ_WMIH01000011.1"/>
</dbReference>
<dbReference type="EMBL" id="WMII01000011">
    <property type="protein sequence ID" value="MTH65084.1"/>
    <property type="molecule type" value="Genomic_DNA"/>
</dbReference>
<proteinExistence type="predicted"/>
<protein>
    <recommendedName>
        <fullName evidence="6">Calcium-binding protein</fullName>
    </recommendedName>
</protein>
<name>A0A6L6J2U5_9RHOB</name>
<dbReference type="Gene3D" id="2.150.10.10">
    <property type="entry name" value="Serralysin-like metalloprotease, C-terminal"/>
    <property type="match status" value="2"/>
</dbReference>
<comment type="caution">
    <text evidence="4">The sequence shown here is derived from an EMBL/GenBank/DDBJ whole genome shotgun (WGS) entry which is preliminary data.</text>
</comment>
<dbReference type="InterPro" id="IPR050557">
    <property type="entry name" value="RTX_toxin/Mannuronan_C5-epim"/>
</dbReference>
<dbReference type="SUPFAM" id="SSF51120">
    <property type="entry name" value="beta-Roll"/>
    <property type="match status" value="2"/>
</dbReference>
<evidence type="ECO:0000313" key="4">
    <source>
        <dbReference type="EMBL" id="MTH65084.1"/>
    </source>
</evidence>
<evidence type="ECO:0000256" key="2">
    <source>
        <dbReference type="ARBA" id="ARBA00022525"/>
    </source>
</evidence>
<dbReference type="PRINTS" id="PR00313">
    <property type="entry name" value="CABNDNGRPT"/>
</dbReference>
<dbReference type="InterPro" id="IPR011049">
    <property type="entry name" value="Serralysin-like_metalloprot_C"/>
</dbReference>
<evidence type="ECO:0000256" key="1">
    <source>
        <dbReference type="ARBA" id="ARBA00004613"/>
    </source>
</evidence>
<keyword evidence="5" id="KW-1185">Reference proteome</keyword>
<comment type="subcellular location">
    <subcellularLocation>
        <location evidence="1">Secreted</location>
    </subcellularLocation>
</comment>
<gene>
    <name evidence="4" type="ORF">GL284_12490</name>
</gene>
<accession>A0A6L6J2U5</accession>
<dbReference type="AlphaFoldDB" id="A0A6L6J2U5"/>
<sequence>MPTNNSDQLRATHANQVINAGGGADLMIWNPNTGNATFNGGNTNENYDSNPYMDRSGGDYLRVETSAALRVRFTTSEDGTVTQGNRVLKFTGIERIELGNGNDVLDATNARILPAHNGTPMHGLTVYAGAGNDSVIGTSVDDIIDGGSGHDTIRAGGGNDFVQSSTGNDLIYGDAGDDNIRWGQGNFQENVGNDTIYGGAGHDMMNVWIKDGYGENGPGVTVNITAINGAGSFAGTSTTNIGGGTSSLRFFEMEQVWTHEGRDVIDGSKASVVGGKGFHGNTRWGDDRLVGSNGNDTLEGGEGRDTITGGRGNDLISANGDFFNSRAPGDGDRDTLVFRTGHGSDTVLGFDTRVDVLDLGGRHYNVVEKSQGTLLTAGSDTILLAHIFDYI</sequence>
<dbReference type="GO" id="GO:0005509">
    <property type="term" value="F:calcium ion binding"/>
    <property type="evidence" value="ECO:0007669"/>
    <property type="project" value="InterPro"/>
</dbReference>
<keyword evidence="2" id="KW-0964">Secreted</keyword>
<dbReference type="GO" id="GO:0005576">
    <property type="term" value="C:extracellular region"/>
    <property type="evidence" value="ECO:0007669"/>
    <property type="project" value="UniProtKB-SubCell"/>
</dbReference>
<reference evidence="4 5" key="1">
    <citation type="submission" date="2019-11" db="EMBL/GenBank/DDBJ databases">
        <authorList>
            <person name="Dong K."/>
        </authorList>
    </citation>
    <scope>NUCLEOTIDE SEQUENCE [LARGE SCALE GENOMIC DNA]</scope>
    <source>
        <strain evidence="4 5">DK608</strain>
    </source>
</reference>
<feature type="region of interest" description="Disordered" evidence="3">
    <location>
        <begin position="284"/>
        <end position="311"/>
    </location>
</feature>
<dbReference type="PROSITE" id="PS00330">
    <property type="entry name" value="HEMOLYSIN_CALCIUM"/>
    <property type="match status" value="2"/>
</dbReference>
<evidence type="ECO:0000256" key="3">
    <source>
        <dbReference type="SAM" id="MobiDB-lite"/>
    </source>
</evidence>
<evidence type="ECO:0000313" key="5">
    <source>
        <dbReference type="Proteomes" id="UP000478740"/>
    </source>
</evidence>
<dbReference type="Pfam" id="PF00353">
    <property type="entry name" value="HemolysinCabind"/>
    <property type="match status" value="3"/>
</dbReference>
<dbReference type="InterPro" id="IPR018511">
    <property type="entry name" value="Hemolysin-typ_Ca-bd_CS"/>
</dbReference>